<feature type="domain" description="PucR C-terminal helix-turn-helix" evidence="3">
    <location>
        <begin position="322"/>
        <end position="378"/>
    </location>
</feature>
<evidence type="ECO:0000313" key="6">
    <source>
        <dbReference type="Proteomes" id="UP001596422"/>
    </source>
</evidence>
<comment type="similarity">
    <text evidence="1">Belongs to the CdaR family.</text>
</comment>
<dbReference type="InterPro" id="IPR041522">
    <property type="entry name" value="CdaR_GGDEF"/>
</dbReference>
<accession>A0ABW1ZTY0</accession>
<evidence type="ECO:0000259" key="2">
    <source>
        <dbReference type="Pfam" id="PF05651"/>
    </source>
</evidence>
<dbReference type="Pfam" id="PF13556">
    <property type="entry name" value="HTH_30"/>
    <property type="match status" value="1"/>
</dbReference>
<comment type="caution">
    <text evidence="5">The sequence shown here is derived from an EMBL/GenBank/DDBJ whole genome shotgun (WGS) entry which is preliminary data.</text>
</comment>
<name>A0ABW1ZTY0_9GAMM</name>
<dbReference type="InterPro" id="IPR025736">
    <property type="entry name" value="PucR_C-HTH_dom"/>
</dbReference>
<dbReference type="InterPro" id="IPR051448">
    <property type="entry name" value="CdaR-like_regulators"/>
</dbReference>
<gene>
    <name evidence="5" type="ORF">ACFQDL_00610</name>
</gene>
<evidence type="ECO:0000313" key="5">
    <source>
        <dbReference type="EMBL" id="MFC6668779.1"/>
    </source>
</evidence>
<protein>
    <submittedName>
        <fullName evidence="5">Sugar diacid recognition domain-containing protein</fullName>
    </submittedName>
</protein>
<evidence type="ECO:0000256" key="1">
    <source>
        <dbReference type="ARBA" id="ARBA00006754"/>
    </source>
</evidence>
<dbReference type="PANTHER" id="PTHR33744:SF15">
    <property type="entry name" value="CARBOHYDRATE DIACID REGULATOR"/>
    <property type="match status" value="1"/>
</dbReference>
<keyword evidence="6" id="KW-1185">Reference proteome</keyword>
<dbReference type="PANTHER" id="PTHR33744">
    <property type="entry name" value="CARBOHYDRATE DIACID REGULATOR"/>
    <property type="match status" value="1"/>
</dbReference>
<proteinExistence type="inferred from homology"/>
<feature type="domain" description="Putative sugar diacid recognition" evidence="2">
    <location>
        <begin position="3"/>
        <end position="135"/>
    </location>
</feature>
<dbReference type="Pfam" id="PF05651">
    <property type="entry name" value="Diacid_rec"/>
    <property type="match status" value="1"/>
</dbReference>
<dbReference type="Gene3D" id="1.10.10.2840">
    <property type="entry name" value="PucR C-terminal helix-turn-helix domain"/>
    <property type="match status" value="1"/>
</dbReference>
<organism evidence="5 6">
    <name type="scientific">Marinobacterium aestuariivivens</name>
    <dbReference type="NCBI Taxonomy" id="1698799"/>
    <lineage>
        <taxon>Bacteria</taxon>
        <taxon>Pseudomonadati</taxon>
        <taxon>Pseudomonadota</taxon>
        <taxon>Gammaproteobacteria</taxon>
        <taxon>Oceanospirillales</taxon>
        <taxon>Oceanospirillaceae</taxon>
        <taxon>Marinobacterium</taxon>
    </lineage>
</organism>
<dbReference type="Pfam" id="PF17853">
    <property type="entry name" value="GGDEF_2"/>
    <property type="match status" value="1"/>
</dbReference>
<dbReference type="Proteomes" id="UP001596422">
    <property type="component" value="Unassembled WGS sequence"/>
</dbReference>
<dbReference type="EMBL" id="JBHSWE010000001">
    <property type="protein sequence ID" value="MFC6668779.1"/>
    <property type="molecule type" value="Genomic_DNA"/>
</dbReference>
<reference evidence="6" key="1">
    <citation type="journal article" date="2019" name="Int. J. Syst. Evol. Microbiol.">
        <title>The Global Catalogue of Microorganisms (GCM) 10K type strain sequencing project: providing services to taxonomists for standard genome sequencing and annotation.</title>
        <authorList>
            <consortium name="The Broad Institute Genomics Platform"/>
            <consortium name="The Broad Institute Genome Sequencing Center for Infectious Disease"/>
            <person name="Wu L."/>
            <person name="Ma J."/>
        </authorList>
    </citation>
    <scope>NUCLEOTIDE SEQUENCE [LARGE SCALE GENOMIC DNA]</scope>
    <source>
        <strain evidence="6">NBRC 111756</strain>
    </source>
</reference>
<evidence type="ECO:0000259" key="3">
    <source>
        <dbReference type="Pfam" id="PF13556"/>
    </source>
</evidence>
<sequence>MYIDHHMAQKIVDRAMKITGVNVNVMDHKGVIIGSGDPSRLDQLHEGALNVLSSQGEVDIEAGQETQLQGVRGGVNLPVYSQGEIVGVVGITGEPEEVRKFADLVVMTAELVIEQAALTAEVQWDRRQREAVLLRLIEGGRPDTLFEDRVRRLNLDLSLPRVAVVLELTAVDKGAELPLGVLQQVLGDLQAGHGDDLGAILSPYQLVLLKVVEPLETGWNRERFRQRLELQCQGLMQRKDLGVRIGVGDYFPQPDGLSLSYRNAIRTLEVAQLRDSPRRYCEAGDFALDLLLFEARNSWAATHLTAMLGRLKAQDRQGVLERTLETYLDENLDFGRTSERLHIHRNTLRYRLDKIGTALEVDLGRSDDLLCLVAALRLKGFRD</sequence>
<evidence type="ECO:0000259" key="4">
    <source>
        <dbReference type="Pfam" id="PF17853"/>
    </source>
</evidence>
<dbReference type="InterPro" id="IPR008599">
    <property type="entry name" value="Diacid_rec"/>
</dbReference>
<feature type="domain" description="CdaR GGDEF-like" evidence="4">
    <location>
        <begin position="140"/>
        <end position="270"/>
    </location>
</feature>
<dbReference type="InterPro" id="IPR042070">
    <property type="entry name" value="PucR_C-HTH_sf"/>
</dbReference>
<dbReference type="RefSeq" id="WP_379907339.1">
    <property type="nucleotide sequence ID" value="NZ_JBHSWE010000001.1"/>
</dbReference>